<dbReference type="InterPro" id="IPR001753">
    <property type="entry name" value="Enoyl-CoA_hydra/iso"/>
</dbReference>
<proteinExistence type="inferred from homology"/>
<reference evidence="2" key="1">
    <citation type="submission" date="2021-01" db="EMBL/GenBank/DDBJ databases">
        <authorList>
            <person name="Zhong Y.L."/>
        </authorList>
    </citation>
    <scope>NUCLEOTIDE SEQUENCE</scope>
    <source>
        <strain evidence="2">KCTC 23302</strain>
    </source>
</reference>
<evidence type="ECO:0000256" key="1">
    <source>
        <dbReference type="ARBA" id="ARBA00005254"/>
    </source>
</evidence>
<dbReference type="SUPFAM" id="SSF52096">
    <property type="entry name" value="ClpP/crotonase"/>
    <property type="match status" value="1"/>
</dbReference>
<dbReference type="Proteomes" id="UP000651057">
    <property type="component" value="Unassembled WGS sequence"/>
</dbReference>
<gene>
    <name evidence="2" type="ORF">JJQ60_10805</name>
</gene>
<comment type="caution">
    <text evidence="2">The sequence shown here is derived from an EMBL/GenBank/DDBJ whole genome shotgun (WGS) entry which is preliminary data.</text>
</comment>
<dbReference type="InterPro" id="IPR029045">
    <property type="entry name" value="ClpP/crotonase-like_dom_sf"/>
</dbReference>
<organism evidence="2 3">
    <name type="scientific">Aquimarina mytili</name>
    <dbReference type="NCBI Taxonomy" id="874423"/>
    <lineage>
        <taxon>Bacteria</taxon>
        <taxon>Pseudomonadati</taxon>
        <taxon>Bacteroidota</taxon>
        <taxon>Flavobacteriia</taxon>
        <taxon>Flavobacteriales</taxon>
        <taxon>Flavobacteriaceae</taxon>
        <taxon>Aquimarina</taxon>
    </lineage>
</organism>
<dbReference type="InterPro" id="IPR051683">
    <property type="entry name" value="Enoyl-CoA_Hydratase/Isomerase"/>
</dbReference>
<dbReference type="CDD" id="cd06558">
    <property type="entry name" value="crotonase-like"/>
    <property type="match status" value="1"/>
</dbReference>
<evidence type="ECO:0000313" key="2">
    <source>
        <dbReference type="EMBL" id="MBL0684009.1"/>
    </source>
</evidence>
<dbReference type="RefSeq" id="WP_201919534.1">
    <property type="nucleotide sequence ID" value="NZ_BAABAX010000005.1"/>
</dbReference>
<dbReference type="Pfam" id="PF00378">
    <property type="entry name" value="ECH_1"/>
    <property type="match status" value="1"/>
</dbReference>
<dbReference type="GO" id="GO:0003824">
    <property type="term" value="F:catalytic activity"/>
    <property type="evidence" value="ECO:0007669"/>
    <property type="project" value="UniProtKB-ARBA"/>
</dbReference>
<keyword evidence="3" id="KW-1185">Reference proteome</keyword>
<dbReference type="EMBL" id="JAERQJ010000003">
    <property type="protein sequence ID" value="MBL0684009.1"/>
    <property type="molecule type" value="Genomic_DNA"/>
</dbReference>
<dbReference type="Gene3D" id="3.90.226.10">
    <property type="entry name" value="2-enoyl-CoA Hydratase, Chain A, domain 1"/>
    <property type="match status" value="1"/>
</dbReference>
<dbReference type="PANTHER" id="PTHR42964:SF1">
    <property type="entry name" value="POLYKETIDE BIOSYNTHESIS ENOYL-COA HYDRATASE PKSH-RELATED"/>
    <property type="match status" value="1"/>
</dbReference>
<sequence>MDFFEDILINDALNQKFAFIKLKVHDHVMTLTLDRPKKKNALHPHMVQEIAFAMQFAKQTSDVRAIVIDASGEVFCAGADLKAFMGMVGEFDSSIPEAKGEVLIGELFNKVHKPIITKVEGTVLAGGFFFLAGANYVVCNEGNTLGLPEVKRGLFPFQVMAALLEIMPKRIVVDWCIRGYNLDVADAKRFGLVTHIVSPDTIDEVIQEILEEIKANSPTAIRLGLEALDTISEQASKHKYLMEMLQKTVGSKDGQEGLLAFRQKRKPVWTGE</sequence>
<protein>
    <submittedName>
        <fullName evidence="2">Enoyl-CoA hydratase/isomerase family protein</fullName>
    </submittedName>
</protein>
<name>A0A937D654_9FLAO</name>
<dbReference type="AlphaFoldDB" id="A0A937D654"/>
<comment type="similarity">
    <text evidence="1">Belongs to the enoyl-CoA hydratase/isomerase family.</text>
</comment>
<accession>A0A937D654</accession>
<dbReference type="PANTHER" id="PTHR42964">
    <property type="entry name" value="ENOYL-COA HYDRATASE"/>
    <property type="match status" value="1"/>
</dbReference>
<evidence type="ECO:0000313" key="3">
    <source>
        <dbReference type="Proteomes" id="UP000651057"/>
    </source>
</evidence>